<keyword evidence="2" id="KW-0812">Transmembrane</keyword>
<accession>A0ABR2K4Y4</accession>
<feature type="compositionally biased region" description="Low complexity" evidence="1">
    <location>
        <begin position="1316"/>
        <end position="1327"/>
    </location>
</feature>
<name>A0ABR2K4Y4_9EUKA</name>
<dbReference type="SMART" id="SM00044">
    <property type="entry name" value="CYCc"/>
    <property type="match status" value="1"/>
</dbReference>
<dbReference type="Gene3D" id="3.30.70.1230">
    <property type="entry name" value="Nucleotide cyclase"/>
    <property type="match status" value="1"/>
</dbReference>
<dbReference type="InterPro" id="IPR001054">
    <property type="entry name" value="A/G_cyclase"/>
</dbReference>
<organism evidence="4 5">
    <name type="scientific">Tritrichomonas musculus</name>
    <dbReference type="NCBI Taxonomy" id="1915356"/>
    <lineage>
        <taxon>Eukaryota</taxon>
        <taxon>Metamonada</taxon>
        <taxon>Parabasalia</taxon>
        <taxon>Tritrichomonadida</taxon>
        <taxon>Tritrichomonadidae</taxon>
        <taxon>Tritrichomonas</taxon>
    </lineage>
</organism>
<keyword evidence="2" id="KW-1133">Transmembrane helix</keyword>
<dbReference type="CDD" id="cd07302">
    <property type="entry name" value="CHD"/>
    <property type="match status" value="1"/>
</dbReference>
<proteinExistence type="predicted"/>
<feature type="transmembrane region" description="Helical" evidence="2">
    <location>
        <begin position="620"/>
        <end position="643"/>
    </location>
</feature>
<dbReference type="PANTHER" id="PTHR45655:SF13">
    <property type="entry name" value="SOLUBLE GUANYLATE CYCLASE GCY-32-RELATED"/>
    <property type="match status" value="1"/>
</dbReference>
<dbReference type="PANTHER" id="PTHR45655">
    <property type="entry name" value="GUANYLATE CYCLASE SOLUBLE SUBUNIT BETA-2"/>
    <property type="match status" value="1"/>
</dbReference>
<evidence type="ECO:0000313" key="4">
    <source>
        <dbReference type="EMBL" id="KAK8886193.1"/>
    </source>
</evidence>
<evidence type="ECO:0000256" key="1">
    <source>
        <dbReference type="SAM" id="MobiDB-lite"/>
    </source>
</evidence>
<dbReference type="EMBL" id="JAPFFF010000007">
    <property type="protein sequence ID" value="KAK8886193.1"/>
    <property type="molecule type" value="Genomic_DNA"/>
</dbReference>
<feature type="transmembrane region" description="Helical" evidence="2">
    <location>
        <begin position="5"/>
        <end position="24"/>
    </location>
</feature>
<keyword evidence="5" id="KW-1185">Reference proteome</keyword>
<comment type="caution">
    <text evidence="4">The sequence shown here is derived from an EMBL/GenBank/DDBJ whole genome shotgun (WGS) entry which is preliminary data.</text>
</comment>
<dbReference type="SUPFAM" id="SSF55073">
    <property type="entry name" value="Nucleotide cyclase"/>
    <property type="match status" value="1"/>
</dbReference>
<sequence>MSEYYYNLPLLIDTFFLLLTTNTIRTANYMRLQKAKAIGIVPTFFLFLFFTLYFFLVLIFRFVINYYKKKYSEKLDNIEESTLESERQFFNLLRFGFEMNHPSCYDWSLFKLAIRTLHTKRIMICYAKISAFYFNKEDNLILVLRYFREQFWEEIFIKNFCFQIRSHIQSHNVSLDKSLRKELSKLHRKCVRCRSLMRYMWQNVICNDLSHIDRLALLLHSHTQSIEDSFAHILLNFSHNSFVAKSYAYFLSDVMQKQAESRYWKSVERTLRSGRRVVNERSQIISKLVMGRYLKDADYYLTDKMKDESTLDEIMEKLEGLIIPEKKSAEMTSLESISKTNESQQEKQQQQQQQDAVQFEDDNKDDDERKRSQLELLINNVRLPSMKYIIVFIFIVFSIIVPFLIIIPFLISNKDASISETAFLSIIQSGSLAPAFIQTLIIGFMNVVSDLLAPLITNFEQINIPPEFWPNGWTNETTNEMIHVMSANKLRKRVNDFNSLISQVSLQKYYYDSIVAPFYADQFAYSVYDVTPGIEGNNVPILIKQMNMSMESILALYISLSYRITRFHGSNKWFYGQSQDFMNIEANSDVITSNLNEYTSIIINLALHDRRNHSNLLTSILIVTTVLIVVLSIITWIIVTYFIKKDSNKVYSILQFVPKNEISTVMHLLSPKEEEDANFDDKESGLRNNALRTLITPVGQYQNNWFSIVKVVVTLLIIALACLNLSIQVYLKNVLIDVPFNAAPLILHCGKLHTQVGTILHKILLYLSYYMMIEVNRTQLLIDIDVIINETLPNLDEFRYGSESNGFYKGINSINTFFADRFSQRLCEWPIDNFFSANIFFCENYETSLLYILNYIRILMESDPALEFYFYDMYPIIVWFFKKSYEQFVMPTEEYLMEMFSEQIVSYKKDSAETSIIVAIVLFFIGIILTIIIPRVAYPVYNCLRLLLFIDQKIVYESKPIMKLLSNDFSKFKSSKSSSASFTSNPSAAYFDKYYEFISSMEDSVLIASNEGIIVGANTSAVNLLSNKNKTFIFQDEKYVLNNIIESNSSNQSQSEKETTSHWKKFFTRKKKLNYEYIKINEDDNASIEGASIIGKSVTDVIQNKKFTRIFNMVQNQGFQPSFEISLSNDDSIHLTSIAVLHAGEVATSKDFTTNCIAFYCFVIYDQIEKSNLSKLLEEEAIKCRNIISSFFPEKLVDYIQSGNSDNIEITIQNATVVFVEMIQFSPLYFNTQTTVNSINDEKDLEKLIKSNILTKFINEVDRIIEKHPKMSRIKTMGGSYMAVGGIFDNQSISISSNQQQPQLTQRTARNKHPLNQPNNNTNNTPNGATLYSLRSSSSHAIDAVSFALDTIKAVQMLSMELNFPIRCRAGVHTCGPLSAGIIGDDLLSFEVVGSGISTALVMKETAKAMTVHITDAVCNLIFSGGFTIREAEEVIIGEKSIKSFVVTDYSNN</sequence>
<feature type="region of interest" description="Disordered" evidence="1">
    <location>
        <begin position="333"/>
        <end position="366"/>
    </location>
</feature>
<evidence type="ECO:0000259" key="3">
    <source>
        <dbReference type="PROSITE" id="PS50125"/>
    </source>
</evidence>
<feature type="transmembrane region" description="Helical" evidence="2">
    <location>
        <begin position="431"/>
        <end position="453"/>
    </location>
</feature>
<evidence type="ECO:0000256" key="2">
    <source>
        <dbReference type="SAM" id="Phobius"/>
    </source>
</evidence>
<feature type="region of interest" description="Disordered" evidence="1">
    <location>
        <begin position="1298"/>
        <end position="1330"/>
    </location>
</feature>
<dbReference type="Proteomes" id="UP001470230">
    <property type="component" value="Unassembled WGS sequence"/>
</dbReference>
<keyword evidence="2" id="KW-0472">Membrane</keyword>
<feature type="transmembrane region" description="Helical" evidence="2">
    <location>
        <begin position="44"/>
        <end position="64"/>
    </location>
</feature>
<reference evidence="4 5" key="1">
    <citation type="submission" date="2024-04" db="EMBL/GenBank/DDBJ databases">
        <title>Tritrichomonas musculus Genome.</title>
        <authorList>
            <person name="Alves-Ferreira E."/>
            <person name="Grigg M."/>
            <person name="Lorenzi H."/>
            <person name="Galac M."/>
        </authorList>
    </citation>
    <scope>NUCLEOTIDE SEQUENCE [LARGE SCALE GENOMIC DNA]</scope>
    <source>
        <strain evidence="4 5">EAF2021</strain>
    </source>
</reference>
<dbReference type="InterPro" id="IPR029787">
    <property type="entry name" value="Nucleotide_cyclase"/>
</dbReference>
<feature type="transmembrane region" description="Helical" evidence="2">
    <location>
        <begin position="705"/>
        <end position="727"/>
    </location>
</feature>
<feature type="compositionally biased region" description="Polar residues" evidence="1">
    <location>
        <begin position="333"/>
        <end position="343"/>
    </location>
</feature>
<feature type="transmembrane region" description="Helical" evidence="2">
    <location>
        <begin position="916"/>
        <end position="938"/>
    </location>
</feature>
<feature type="transmembrane region" description="Helical" evidence="2">
    <location>
        <begin position="388"/>
        <end position="411"/>
    </location>
</feature>
<protein>
    <recommendedName>
        <fullName evidence="3">Guanylate cyclase domain-containing protein</fullName>
    </recommendedName>
</protein>
<gene>
    <name evidence="4" type="ORF">M9Y10_041653</name>
</gene>
<dbReference type="Pfam" id="PF00211">
    <property type="entry name" value="Guanylate_cyc"/>
    <property type="match status" value="1"/>
</dbReference>
<evidence type="ECO:0000313" key="5">
    <source>
        <dbReference type="Proteomes" id="UP001470230"/>
    </source>
</evidence>
<feature type="domain" description="Guanylate cyclase" evidence="3">
    <location>
        <begin position="1216"/>
        <end position="1404"/>
    </location>
</feature>
<dbReference type="PROSITE" id="PS50125">
    <property type="entry name" value="GUANYLATE_CYCLASE_2"/>
    <property type="match status" value="1"/>
</dbReference>